<dbReference type="GO" id="GO:0003700">
    <property type="term" value="F:DNA-binding transcription factor activity"/>
    <property type="evidence" value="ECO:0007669"/>
    <property type="project" value="TreeGrafter"/>
</dbReference>
<dbReference type="SUPFAM" id="SSF55781">
    <property type="entry name" value="GAF domain-like"/>
    <property type="match status" value="1"/>
</dbReference>
<proteinExistence type="predicted"/>
<dbReference type="GO" id="GO:0003677">
    <property type="term" value="F:DNA binding"/>
    <property type="evidence" value="ECO:0007669"/>
    <property type="project" value="UniProtKB-KW"/>
</dbReference>
<keyword evidence="2" id="KW-0238">DNA-binding</keyword>
<dbReference type="InterPro" id="IPR014757">
    <property type="entry name" value="Tscrpt_reg_IclR_C"/>
</dbReference>
<evidence type="ECO:0000313" key="7">
    <source>
        <dbReference type="Proteomes" id="UP000440096"/>
    </source>
</evidence>
<dbReference type="InterPro" id="IPR029016">
    <property type="entry name" value="GAF-like_dom_sf"/>
</dbReference>
<feature type="domain" description="HTH iclR-type" evidence="4">
    <location>
        <begin position="50"/>
        <end position="113"/>
    </location>
</feature>
<dbReference type="SMART" id="SM00346">
    <property type="entry name" value="HTH_ICLR"/>
    <property type="match status" value="1"/>
</dbReference>
<feature type="domain" description="IclR-ED" evidence="5">
    <location>
        <begin position="114"/>
        <end position="296"/>
    </location>
</feature>
<organism evidence="6 7">
    <name type="scientific">Amycolatopsis pithecellobii</name>
    <dbReference type="NCBI Taxonomy" id="664692"/>
    <lineage>
        <taxon>Bacteria</taxon>
        <taxon>Bacillati</taxon>
        <taxon>Actinomycetota</taxon>
        <taxon>Actinomycetes</taxon>
        <taxon>Pseudonocardiales</taxon>
        <taxon>Pseudonocardiaceae</taxon>
        <taxon>Amycolatopsis</taxon>
    </lineage>
</organism>
<dbReference type="InterPro" id="IPR036390">
    <property type="entry name" value="WH_DNA-bd_sf"/>
</dbReference>
<dbReference type="PROSITE" id="PS51078">
    <property type="entry name" value="ICLR_ED"/>
    <property type="match status" value="1"/>
</dbReference>
<evidence type="ECO:0000313" key="6">
    <source>
        <dbReference type="EMBL" id="MTD54841.1"/>
    </source>
</evidence>
<dbReference type="GO" id="GO:0045892">
    <property type="term" value="P:negative regulation of DNA-templated transcription"/>
    <property type="evidence" value="ECO:0007669"/>
    <property type="project" value="TreeGrafter"/>
</dbReference>
<dbReference type="InterPro" id="IPR005471">
    <property type="entry name" value="Tscrpt_reg_IclR_N"/>
</dbReference>
<evidence type="ECO:0000256" key="3">
    <source>
        <dbReference type="ARBA" id="ARBA00023163"/>
    </source>
</evidence>
<name>A0A6N7Z3L2_9PSEU</name>
<dbReference type="PROSITE" id="PS51077">
    <property type="entry name" value="HTH_ICLR"/>
    <property type="match status" value="1"/>
</dbReference>
<dbReference type="Pfam" id="PF01614">
    <property type="entry name" value="IclR_C"/>
    <property type="match status" value="1"/>
</dbReference>
<keyword evidence="3" id="KW-0804">Transcription</keyword>
<dbReference type="PANTHER" id="PTHR30136">
    <property type="entry name" value="HELIX-TURN-HELIX TRANSCRIPTIONAL REGULATOR, ICLR FAMILY"/>
    <property type="match status" value="1"/>
</dbReference>
<dbReference type="SUPFAM" id="SSF46785">
    <property type="entry name" value="Winged helix' DNA-binding domain"/>
    <property type="match status" value="1"/>
</dbReference>
<dbReference type="InterPro" id="IPR036388">
    <property type="entry name" value="WH-like_DNA-bd_sf"/>
</dbReference>
<dbReference type="RefSeq" id="WP_166459514.1">
    <property type="nucleotide sequence ID" value="NZ_WMBA01000015.1"/>
</dbReference>
<dbReference type="Proteomes" id="UP000440096">
    <property type="component" value="Unassembled WGS sequence"/>
</dbReference>
<keyword evidence="1" id="KW-0805">Transcription regulation</keyword>
<keyword evidence="7" id="KW-1185">Reference proteome</keyword>
<gene>
    <name evidence="6" type="ORF">GKO32_12750</name>
</gene>
<dbReference type="Gene3D" id="1.10.10.10">
    <property type="entry name" value="Winged helix-like DNA-binding domain superfamily/Winged helix DNA-binding domain"/>
    <property type="match status" value="1"/>
</dbReference>
<dbReference type="AlphaFoldDB" id="A0A6N7Z3L2"/>
<evidence type="ECO:0000259" key="4">
    <source>
        <dbReference type="PROSITE" id="PS51077"/>
    </source>
</evidence>
<dbReference type="Pfam" id="PF09339">
    <property type="entry name" value="HTH_IclR"/>
    <property type="match status" value="1"/>
</dbReference>
<dbReference type="PANTHER" id="PTHR30136:SF24">
    <property type="entry name" value="HTH-TYPE TRANSCRIPTIONAL REPRESSOR ALLR"/>
    <property type="match status" value="1"/>
</dbReference>
<dbReference type="EMBL" id="WMBA01000015">
    <property type="protein sequence ID" value="MTD54841.1"/>
    <property type="molecule type" value="Genomic_DNA"/>
</dbReference>
<comment type="caution">
    <text evidence="6">The sequence shown here is derived from an EMBL/GenBank/DDBJ whole genome shotgun (WGS) entry which is preliminary data.</text>
</comment>
<evidence type="ECO:0000259" key="5">
    <source>
        <dbReference type="PROSITE" id="PS51078"/>
    </source>
</evidence>
<evidence type="ECO:0000256" key="2">
    <source>
        <dbReference type="ARBA" id="ARBA00023125"/>
    </source>
</evidence>
<evidence type="ECO:0000256" key="1">
    <source>
        <dbReference type="ARBA" id="ARBA00023015"/>
    </source>
</evidence>
<protein>
    <submittedName>
        <fullName evidence="6">Helix-turn-helix domain-containing protein</fullName>
    </submittedName>
</protein>
<dbReference type="Gene3D" id="3.30.450.40">
    <property type="match status" value="1"/>
</dbReference>
<sequence>MSPRGAKKSSGLAADLPVTARAARAGATGGGAVRTGAGVTDPAGSGLAGGVHVDRALDVLEWLAQASRDQGRQLSDVATGVEHPKASVHRALAILRRRGYVLQDDHGNYALGIKCHELGQYWTVGFDLRFHARPVLEALNQTSLETVHLAVYDQGDVVYVDKLESLHQVVVRPDIGNRAPAVIVATGLALLAFQPELEIKAQLTRPLPAYTEQTPQQPDEIAAILAEVRRDGYAVNRETYRRGVCGVAAPIRDTTGAVVASIGLVGPSHRFTAQHIAALRKQVVASAVEISMLLGGPDRLVTSSEQPSR</sequence>
<reference evidence="6 7" key="1">
    <citation type="submission" date="2019-11" db="EMBL/GenBank/DDBJ databases">
        <title>Draft genome of Amycolatopsis RM579.</title>
        <authorList>
            <person name="Duangmal K."/>
            <person name="Mingma R."/>
        </authorList>
    </citation>
    <scope>NUCLEOTIDE SEQUENCE [LARGE SCALE GENOMIC DNA]</scope>
    <source>
        <strain evidence="6 7">RM579</strain>
    </source>
</reference>
<dbReference type="InterPro" id="IPR050707">
    <property type="entry name" value="HTH_MetabolicPath_Reg"/>
</dbReference>
<accession>A0A6N7Z3L2</accession>